<feature type="chain" id="PRO_5043362550" description="Chitin-binding type-2 domain-containing protein" evidence="1">
    <location>
        <begin position="26"/>
        <end position="149"/>
    </location>
</feature>
<keyword evidence="1" id="KW-0732">Signal</keyword>
<accession>A0AAW0X5J7</accession>
<dbReference type="Pfam" id="PF01607">
    <property type="entry name" value="CBM_14"/>
    <property type="match status" value="1"/>
</dbReference>
<dbReference type="GO" id="GO:0005576">
    <property type="term" value="C:extracellular region"/>
    <property type="evidence" value="ECO:0007669"/>
    <property type="project" value="InterPro"/>
</dbReference>
<dbReference type="Gene3D" id="2.170.140.10">
    <property type="entry name" value="Chitin binding domain"/>
    <property type="match status" value="1"/>
</dbReference>
<proteinExistence type="predicted"/>
<sequence length="149" mass="16057">NPPPIPTQLNMKLIIALTLVAVATADVPAATKPPVAAVASPVTAELCSLPYCKIIAGQEVRCENPGAWFEYYPHPTNRHLFVQCTTYGPQVMSCAPGTAWSQPDKVCIFETFVPSCTADATVCDCDVCYRGDPNDTTSYYYCSLDANGE</sequence>
<dbReference type="InterPro" id="IPR036508">
    <property type="entry name" value="Chitin-bd_dom_sf"/>
</dbReference>
<feature type="non-terminal residue" evidence="3">
    <location>
        <position position="1"/>
    </location>
</feature>
<organism evidence="3 4">
    <name type="scientific">Cherax quadricarinatus</name>
    <name type="common">Australian red claw crayfish</name>
    <dbReference type="NCBI Taxonomy" id="27406"/>
    <lineage>
        <taxon>Eukaryota</taxon>
        <taxon>Metazoa</taxon>
        <taxon>Ecdysozoa</taxon>
        <taxon>Arthropoda</taxon>
        <taxon>Crustacea</taxon>
        <taxon>Multicrustacea</taxon>
        <taxon>Malacostraca</taxon>
        <taxon>Eumalacostraca</taxon>
        <taxon>Eucarida</taxon>
        <taxon>Decapoda</taxon>
        <taxon>Pleocyemata</taxon>
        <taxon>Astacidea</taxon>
        <taxon>Parastacoidea</taxon>
        <taxon>Parastacidae</taxon>
        <taxon>Cherax</taxon>
    </lineage>
</organism>
<dbReference type="PROSITE" id="PS50940">
    <property type="entry name" value="CHIT_BIND_II"/>
    <property type="match status" value="1"/>
</dbReference>
<evidence type="ECO:0000256" key="1">
    <source>
        <dbReference type="SAM" id="SignalP"/>
    </source>
</evidence>
<name>A0AAW0X5J7_CHEQU</name>
<gene>
    <name evidence="3" type="ORF">OTU49_003437</name>
</gene>
<dbReference type="GO" id="GO:0008061">
    <property type="term" value="F:chitin binding"/>
    <property type="evidence" value="ECO:0007669"/>
    <property type="project" value="InterPro"/>
</dbReference>
<evidence type="ECO:0000313" key="3">
    <source>
        <dbReference type="EMBL" id="KAK8739631.1"/>
    </source>
</evidence>
<protein>
    <recommendedName>
        <fullName evidence="2">Chitin-binding type-2 domain-containing protein</fullName>
    </recommendedName>
</protein>
<dbReference type="EMBL" id="JARKIK010000036">
    <property type="protein sequence ID" value="KAK8739631.1"/>
    <property type="molecule type" value="Genomic_DNA"/>
</dbReference>
<feature type="domain" description="Chitin-binding type-2" evidence="2">
    <location>
        <begin position="59"/>
        <end position="118"/>
    </location>
</feature>
<keyword evidence="4" id="KW-1185">Reference proteome</keyword>
<dbReference type="Proteomes" id="UP001445076">
    <property type="component" value="Unassembled WGS sequence"/>
</dbReference>
<reference evidence="3 4" key="1">
    <citation type="journal article" date="2024" name="BMC Genomics">
        <title>Genome assembly of redclaw crayfish (Cherax quadricarinatus) provides insights into its immune adaptation and hypoxia tolerance.</title>
        <authorList>
            <person name="Liu Z."/>
            <person name="Zheng J."/>
            <person name="Li H."/>
            <person name="Fang K."/>
            <person name="Wang S."/>
            <person name="He J."/>
            <person name="Zhou D."/>
            <person name="Weng S."/>
            <person name="Chi M."/>
            <person name="Gu Z."/>
            <person name="He J."/>
            <person name="Li F."/>
            <person name="Wang M."/>
        </authorList>
    </citation>
    <scope>NUCLEOTIDE SEQUENCE [LARGE SCALE GENOMIC DNA]</scope>
    <source>
        <strain evidence="3">ZL_2023a</strain>
    </source>
</reference>
<dbReference type="SMART" id="SM00494">
    <property type="entry name" value="ChtBD2"/>
    <property type="match status" value="1"/>
</dbReference>
<dbReference type="AlphaFoldDB" id="A0AAW0X5J7"/>
<comment type="caution">
    <text evidence="3">The sequence shown here is derived from an EMBL/GenBank/DDBJ whole genome shotgun (WGS) entry which is preliminary data.</text>
</comment>
<evidence type="ECO:0000313" key="4">
    <source>
        <dbReference type="Proteomes" id="UP001445076"/>
    </source>
</evidence>
<dbReference type="SUPFAM" id="SSF57625">
    <property type="entry name" value="Invertebrate chitin-binding proteins"/>
    <property type="match status" value="1"/>
</dbReference>
<feature type="signal peptide" evidence="1">
    <location>
        <begin position="1"/>
        <end position="25"/>
    </location>
</feature>
<evidence type="ECO:0000259" key="2">
    <source>
        <dbReference type="PROSITE" id="PS50940"/>
    </source>
</evidence>
<dbReference type="InterPro" id="IPR002557">
    <property type="entry name" value="Chitin-bd_dom"/>
</dbReference>